<dbReference type="GO" id="GO:0043138">
    <property type="term" value="F:3'-5' DNA helicase activity"/>
    <property type="evidence" value="ECO:0007669"/>
    <property type="project" value="UniProtKB-EC"/>
</dbReference>
<sequence length="478" mass="51874">MPSPTDEQAHIMEDFVAGNALRVQAGAGAGKTTTLKMAAAATPQRKGLYIAFNKVIATEAAASFPESVSCRTGHSLAYAAVGRTYARRLKAPRMSSHLVARKLGINGPVRLDADRVLGPAQVARVVMATVANFTHSDRRDIARQPVARLCGWDDEDAIGVLEQVVPTLAIKAWADMMSPRGGLPFSHDAYFKIWSLTDPQLPADFVMVDEFQDTNPALLSVIRAQRSTQIVAVGDSAQAIYEWRGAIDAMNAIEGVERTLSQSFRFGEAVAAEANKWLEILHAPLRLRGFEAINSRIAELEEPDAILCRTNAEAMAQAMTALDKGKRVALVGGGKQIRAMAEAAIQLQEGRGCDHPELCAFQNWGQVQQYAFMEEDGQDLQAMVKLIDGHGAEKIIDVADALDREEAADVKVSTAHRSKGREWHRVKIAGDFPEPKQGDDGRPGKVEPADARLAYVAVTRAQHVLDTGGLSWVDKYSG</sequence>
<reference evidence="11 12" key="1">
    <citation type="submission" date="2018-01" db="EMBL/GenBank/DDBJ databases">
        <title>Draft genome sequence of Sphaerisporangium sp. 7K107.</title>
        <authorList>
            <person name="Sahin N."/>
            <person name="Saygin H."/>
            <person name="Ay H."/>
        </authorList>
    </citation>
    <scope>NUCLEOTIDE SEQUENCE [LARGE SCALE GENOMIC DNA]</scope>
    <source>
        <strain evidence="11 12">7K107</strain>
    </source>
</reference>
<feature type="domain" description="UvrD-like helicase ATP-binding" evidence="9">
    <location>
        <begin position="204"/>
        <end position="246"/>
    </location>
</feature>
<keyword evidence="4" id="KW-0067">ATP-binding</keyword>
<keyword evidence="2" id="KW-0378">Hydrolase</keyword>
<evidence type="ECO:0000259" key="9">
    <source>
        <dbReference type="Pfam" id="PF00580"/>
    </source>
</evidence>
<dbReference type="PANTHER" id="PTHR11070">
    <property type="entry name" value="UVRD / RECB / PCRA DNA HELICASE FAMILY MEMBER"/>
    <property type="match status" value="1"/>
</dbReference>
<evidence type="ECO:0000256" key="3">
    <source>
        <dbReference type="ARBA" id="ARBA00022806"/>
    </source>
</evidence>
<feature type="domain" description="UvrD-like helicase C-terminal" evidence="10">
    <location>
        <begin position="407"/>
        <end position="465"/>
    </location>
</feature>
<organism evidence="11 12">
    <name type="scientific">Spongiactinospora gelatinilytica</name>
    <dbReference type="NCBI Taxonomy" id="2666298"/>
    <lineage>
        <taxon>Bacteria</taxon>
        <taxon>Bacillati</taxon>
        <taxon>Actinomycetota</taxon>
        <taxon>Actinomycetes</taxon>
        <taxon>Streptosporangiales</taxon>
        <taxon>Streptosporangiaceae</taxon>
        <taxon>Spongiactinospora</taxon>
    </lineage>
</organism>
<keyword evidence="1" id="KW-0547">Nucleotide-binding</keyword>
<dbReference type="GO" id="GO:0016887">
    <property type="term" value="F:ATP hydrolysis activity"/>
    <property type="evidence" value="ECO:0007669"/>
    <property type="project" value="RHEA"/>
</dbReference>
<dbReference type="GO" id="GO:0005524">
    <property type="term" value="F:ATP binding"/>
    <property type="evidence" value="ECO:0007669"/>
    <property type="project" value="UniProtKB-KW"/>
</dbReference>
<dbReference type="EMBL" id="POUA01000289">
    <property type="protein sequence ID" value="PZG33837.1"/>
    <property type="molecule type" value="Genomic_DNA"/>
</dbReference>
<evidence type="ECO:0000256" key="5">
    <source>
        <dbReference type="ARBA" id="ARBA00023235"/>
    </source>
</evidence>
<dbReference type="RefSeq" id="WP_111170474.1">
    <property type="nucleotide sequence ID" value="NZ_POUA01000289.1"/>
</dbReference>
<dbReference type="AlphaFoldDB" id="A0A2W2GHW8"/>
<evidence type="ECO:0000256" key="6">
    <source>
        <dbReference type="ARBA" id="ARBA00034617"/>
    </source>
</evidence>
<evidence type="ECO:0000256" key="7">
    <source>
        <dbReference type="ARBA" id="ARBA00034808"/>
    </source>
</evidence>
<dbReference type="SUPFAM" id="SSF52540">
    <property type="entry name" value="P-loop containing nucleoside triphosphate hydrolases"/>
    <property type="match status" value="1"/>
</dbReference>
<evidence type="ECO:0000313" key="12">
    <source>
        <dbReference type="Proteomes" id="UP000248544"/>
    </source>
</evidence>
<proteinExistence type="predicted"/>
<comment type="caution">
    <text evidence="11">The sequence shown here is derived from an EMBL/GenBank/DDBJ whole genome shotgun (WGS) entry which is preliminary data.</text>
</comment>
<comment type="catalytic activity">
    <reaction evidence="8">
        <text>ATP + H2O = ADP + phosphate + H(+)</text>
        <dbReference type="Rhea" id="RHEA:13065"/>
        <dbReference type="ChEBI" id="CHEBI:15377"/>
        <dbReference type="ChEBI" id="CHEBI:15378"/>
        <dbReference type="ChEBI" id="CHEBI:30616"/>
        <dbReference type="ChEBI" id="CHEBI:43474"/>
        <dbReference type="ChEBI" id="CHEBI:456216"/>
        <dbReference type="EC" id="5.6.2.4"/>
    </reaction>
</comment>
<accession>A0A2W2GHW8</accession>
<comment type="catalytic activity">
    <reaction evidence="6">
        <text>Couples ATP hydrolysis with the unwinding of duplex DNA by translocating in the 3'-5' direction.</text>
        <dbReference type="EC" id="5.6.2.4"/>
    </reaction>
</comment>
<keyword evidence="5" id="KW-0413">Isomerase</keyword>
<dbReference type="Pfam" id="PF13361">
    <property type="entry name" value="UvrD_C"/>
    <property type="match status" value="1"/>
</dbReference>
<dbReference type="GO" id="GO:0003677">
    <property type="term" value="F:DNA binding"/>
    <property type="evidence" value="ECO:0007669"/>
    <property type="project" value="InterPro"/>
</dbReference>
<dbReference type="InterPro" id="IPR014016">
    <property type="entry name" value="UvrD-like_ATP-bd"/>
</dbReference>
<dbReference type="Pfam" id="PF00580">
    <property type="entry name" value="UvrD-helicase"/>
    <property type="match status" value="1"/>
</dbReference>
<gene>
    <name evidence="11" type="ORF">C1I98_28385</name>
</gene>
<evidence type="ECO:0000256" key="2">
    <source>
        <dbReference type="ARBA" id="ARBA00022801"/>
    </source>
</evidence>
<dbReference type="GO" id="GO:0000724">
    <property type="term" value="P:double-strand break repair via homologous recombination"/>
    <property type="evidence" value="ECO:0007669"/>
    <property type="project" value="TreeGrafter"/>
</dbReference>
<keyword evidence="12" id="KW-1185">Reference proteome</keyword>
<evidence type="ECO:0000313" key="11">
    <source>
        <dbReference type="EMBL" id="PZG33837.1"/>
    </source>
</evidence>
<evidence type="ECO:0000256" key="4">
    <source>
        <dbReference type="ARBA" id="ARBA00022840"/>
    </source>
</evidence>
<evidence type="ECO:0000256" key="1">
    <source>
        <dbReference type="ARBA" id="ARBA00022741"/>
    </source>
</evidence>
<evidence type="ECO:0000256" key="8">
    <source>
        <dbReference type="ARBA" id="ARBA00048988"/>
    </source>
</evidence>
<keyword evidence="3 11" id="KW-0347">Helicase</keyword>
<dbReference type="GO" id="GO:0031297">
    <property type="term" value="P:replication fork processing"/>
    <property type="evidence" value="ECO:0007669"/>
    <property type="project" value="TreeGrafter"/>
</dbReference>
<evidence type="ECO:0000259" key="10">
    <source>
        <dbReference type="Pfam" id="PF13361"/>
    </source>
</evidence>
<dbReference type="PANTHER" id="PTHR11070:SF30">
    <property type="entry name" value="F-BOX DNA HELICASE 1"/>
    <property type="match status" value="1"/>
</dbReference>
<dbReference type="InterPro" id="IPR027417">
    <property type="entry name" value="P-loop_NTPase"/>
</dbReference>
<name>A0A2W2GHW8_9ACTN</name>
<dbReference type="InterPro" id="IPR000212">
    <property type="entry name" value="DNA_helicase_UvrD/REP"/>
</dbReference>
<dbReference type="Proteomes" id="UP000248544">
    <property type="component" value="Unassembled WGS sequence"/>
</dbReference>
<dbReference type="InterPro" id="IPR014017">
    <property type="entry name" value="DNA_helicase_UvrD-like_C"/>
</dbReference>
<dbReference type="Gene3D" id="3.40.50.300">
    <property type="entry name" value="P-loop containing nucleotide triphosphate hydrolases"/>
    <property type="match status" value="3"/>
</dbReference>
<dbReference type="EC" id="5.6.2.4" evidence="7"/>
<protein>
    <recommendedName>
        <fullName evidence="7">DNA 3'-5' helicase</fullName>
        <ecNumber evidence="7">5.6.2.4</ecNumber>
    </recommendedName>
</protein>